<feature type="region of interest" description="Disordered" evidence="4">
    <location>
        <begin position="1"/>
        <end position="33"/>
    </location>
</feature>
<protein>
    <submittedName>
        <fullName evidence="6">Integrase family protein</fullName>
    </submittedName>
</protein>
<keyword evidence="2" id="KW-0238">DNA-binding</keyword>
<dbReference type="InterPro" id="IPR011010">
    <property type="entry name" value="DNA_brk_join_enz"/>
</dbReference>
<dbReference type="KEGG" id="fsy:FsymDg_0329"/>
<dbReference type="STRING" id="656024.FsymDg_0329"/>
<dbReference type="AlphaFoldDB" id="F8B4F6"/>
<evidence type="ECO:0000259" key="5">
    <source>
        <dbReference type="PROSITE" id="PS51898"/>
    </source>
</evidence>
<accession>F8B4F6</accession>
<keyword evidence="1" id="KW-0229">DNA integration</keyword>
<keyword evidence="7" id="KW-1185">Reference proteome</keyword>
<name>F8B4F6_9ACTN</name>
<dbReference type="EMBL" id="CP002801">
    <property type="protein sequence ID" value="AEH07897.1"/>
    <property type="molecule type" value="Genomic_DNA"/>
</dbReference>
<dbReference type="eggNOG" id="COG0582">
    <property type="taxonomic scope" value="Bacteria"/>
</dbReference>
<dbReference type="GO" id="GO:0006310">
    <property type="term" value="P:DNA recombination"/>
    <property type="evidence" value="ECO:0007669"/>
    <property type="project" value="UniProtKB-KW"/>
</dbReference>
<proteinExistence type="predicted"/>
<dbReference type="InterPro" id="IPR010998">
    <property type="entry name" value="Integrase_recombinase_N"/>
</dbReference>
<reference evidence="6 7" key="1">
    <citation type="submission" date="2011-05" db="EMBL/GenBank/DDBJ databases">
        <title>Complete sequence of chromosome of Frankia symbiont of Datisca glomerata.</title>
        <authorList>
            <consortium name="US DOE Joint Genome Institute"/>
            <person name="Lucas S."/>
            <person name="Han J."/>
            <person name="Lapidus A."/>
            <person name="Cheng J.-F."/>
            <person name="Goodwin L."/>
            <person name="Pitluck S."/>
            <person name="Peters L."/>
            <person name="Mikhailova N."/>
            <person name="Chertkov O."/>
            <person name="Teshima H."/>
            <person name="Han C."/>
            <person name="Tapia R."/>
            <person name="Land M."/>
            <person name="Hauser L."/>
            <person name="Kyrpides N."/>
            <person name="Ivanova N."/>
            <person name="Pagani I."/>
            <person name="Berry A."/>
            <person name="Pawlowski K."/>
            <person name="Persson T."/>
            <person name="Vanden Heuvel B."/>
            <person name="Benson D."/>
            <person name="Woyke T."/>
        </authorList>
    </citation>
    <scope>NUCLEOTIDE SEQUENCE [LARGE SCALE GENOMIC DNA]</scope>
    <source>
        <strain evidence="7">4085684</strain>
    </source>
</reference>
<gene>
    <name evidence="6" type="ordered locus">FsymDg_0329</name>
</gene>
<dbReference type="InterPro" id="IPR002104">
    <property type="entry name" value="Integrase_catalytic"/>
</dbReference>
<evidence type="ECO:0000256" key="3">
    <source>
        <dbReference type="ARBA" id="ARBA00023172"/>
    </source>
</evidence>
<dbReference type="SUPFAM" id="SSF56349">
    <property type="entry name" value="DNA breaking-rejoining enzymes"/>
    <property type="match status" value="1"/>
</dbReference>
<evidence type="ECO:0000313" key="7">
    <source>
        <dbReference type="Proteomes" id="UP000001549"/>
    </source>
</evidence>
<dbReference type="Gene3D" id="1.10.150.130">
    <property type="match status" value="1"/>
</dbReference>
<dbReference type="PANTHER" id="PTHR30349">
    <property type="entry name" value="PHAGE INTEGRASE-RELATED"/>
    <property type="match status" value="1"/>
</dbReference>
<dbReference type="Proteomes" id="UP000001549">
    <property type="component" value="Chromosome"/>
</dbReference>
<dbReference type="PANTHER" id="PTHR30349:SF91">
    <property type="entry name" value="INTA PROTEIN"/>
    <property type="match status" value="1"/>
</dbReference>
<dbReference type="GO" id="GO:0015074">
    <property type="term" value="P:DNA integration"/>
    <property type="evidence" value="ECO:0007669"/>
    <property type="project" value="UniProtKB-KW"/>
</dbReference>
<evidence type="ECO:0000256" key="2">
    <source>
        <dbReference type="ARBA" id="ARBA00023125"/>
    </source>
</evidence>
<organism evidence="6 7">
    <name type="scientific">Candidatus Protofrankia datiscae</name>
    <dbReference type="NCBI Taxonomy" id="2716812"/>
    <lineage>
        <taxon>Bacteria</taxon>
        <taxon>Bacillati</taxon>
        <taxon>Actinomycetota</taxon>
        <taxon>Actinomycetes</taxon>
        <taxon>Frankiales</taxon>
        <taxon>Frankiaceae</taxon>
        <taxon>Protofrankia</taxon>
    </lineage>
</organism>
<dbReference type="InterPro" id="IPR004107">
    <property type="entry name" value="Integrase_SAM-like_N"/>
</dbReference>
<evidence type="ECO:0000256" key="4">
    <source>
        <dbReference type="SAM" id="MobiDB-lite"/>
    </source>
</evidence>
<dbReference type="Pfam" id="PF00589">
    <property type="entry name" value="Phage_integrase"/>
    <property type="match status" value="1"/>
</dbReference>
<dbReference type="Pfam" id="PF14659">
    <property type="entry name" value="Phage_int_SAM_3"/>
    <property type="match status" value="1"/>
</dbReference>
<keyword evidence="3" id="KW-0233">DNA recombination</keyword>
<dbReference type="Gene3D" id="1.10.443.10">
    <property type="entry name" value="Intergrase catalytic core"/>
    <property type="match status" value="1"/>
</dbReference>
<dbReference type="InterPro" id="IPR050090">
    <property type="entry name" value="Tyrosine_recombinase_XerCD"/>
</dbReference>
<evidence type="ECO:0000256" key="1">
    <source>
        <dbReference type="ARBA" id="ARBA00022908"/>
    </source>
</evidence>
<dbReference type="HOGENOM" id="CLU_027562_17_1_11"/>
<feature type="domain" description="Tyr recombinase" evidence="5">
    <location>
        <begin position="237"/>
        <end position="436"/>
    </location>
</feature>
<dbReference type="PROSITE" id="PS51898">
    <property type="entry name" value="TYR_RECOMBINASE"/>
    <property type="match status" value="1"/>
</dbReference>
<dbReference type="CDD" id="cd01189">
    <property type="entry name" value="INT_ICEBs1_C_like"/>
    <property type="match status" value="1"/>
</dbReference>
<dbReference type="GO" id="GO:0003677">
    <property type="term" value="F:DNA binding"/>
    <property type="evidence" value="ECO:0007669"/>
    <property type="project" value="UniProtKB-KW"/>
</dbReference>
<evidence type="ECO:0000313" key="6">
    <source>
        <dbReference type="EMBL" id="AEH07897.1"/>
    </source>
</evidence>
<dbReference type="InterPro" id="IPR013762">
    <property type="entry name" value="Integrase-like_cat_sf"/>
</dbReference>
<sequence>MSSVTALAVPEEPEESRRSGRRNVNGEGTIRQRAGGRWEGRAYVVTSDGREIRRSVYGHTWEEAHEKLTRLQAARMNGARVPVGGMTVGDYLLHWLREIVRDRLRDTTYRSYETVILVHLVPVLGRKKLASLQPSDIRAAFNRLKTVCRCCALGKDAAREERAQHTRAARTRPRKNARVIPGARCCAKTPPECCGEFLADGTIRYAHRVLRVALQDAFLEGLVTQNVAKNLRLNHRYRPHFTPWTSGEAREFLEAARGGRLYALYVLALMLGLRKGELLGLRWSDIDLDRGVLRVRTSLQRVNGQLRLGPVKTDSSARVVAMSASCVRVLRGHKERQDTERDAAGRTWTDHDLVFASARGTPLEPRNVTRQFDALCRRAGLRRIRFHDLRHTCATLLYEQGVTIDNIQNVLGHSSPTITKMIYVEVTEIIQRGAADRLDHLFPDGD</sequence>